<name>A0A845DA77_9BACT</name>
<evidence type="ECO:0000313" key="1">
    <source>
        <dbReference type="EMBL" id="MYE38359.1"/>
    </source>
</evidence>
<gene>
    <name evidence="1" type="ORF">F4X82_02500</name>
</gene>
<comment type="caution">
    <text evidence="1">The sequence shown here is derived from an EMBL/GenBank/DDBJ whole genome shotgun (WGS) entry which is preliminary data.</text>
</comment>
<protein>
    <submittedName>
        <fullName evidence="1">Uncharacterized protein</fullName>
    </submittedName>
</protein>
<dbReference type="AlphaFoldDB" id="A0A845DA77"/>
<organism evidence="1 2">
    <name type="scientific">Candidatus Spechtbacteria bacterium SB0662_bin_43</name>
    <dbReference type="NCBI Taxonomy" id="2604897"/>
    <lineage>
        <taxon>Bacteria</taxon>
        <taxon>Candidatus Spechtiibacteriota</taxon>
    </lineage>
</organism>
<proteinExistence type="predicted"/>
<dbReference type="EMBL" id="VXOY01000020">
    <property type="protein sequence ID" value="MYE38359.1"/>
    <property type="molecule type" value="Genomic_DNA"/>
</dbReference>
<evidence type="ECO:0000313" key="2">
    <source>
        <dbReference type="Proteomes" id="UP000449092"/>
    </source>
</evidence>
<accession>A0A845DA77</accession>
<sequence length="198" mass="22837">MFTGTSQTFIAIRSIQNGVVELKGTGGKRSVLHVSSLNFALKSNEEQNAIIFEYQNFLNSLDFSLQIAITSRLANIEAYLESLQKAFYLQQNELLKIQTKEYINFINSFTIQNEIITTDFFVVVPLIVPKKGKKAKDYHSHYSYSAMMQRVNFVRSGLHRLGLRVKLLNTESLIALYWSCYNNKDMKKQSLLRSIFEE</sequence>
<dbReference type="SUPFAM" id="SSF58030">
    <property type="entry name" value="Rotavirus nonstructural proteins"/>
    <property type="match status" value="1"/>
</dbReference>
<dbReference type="Proteomes" id="UP000449092">
    <property type="component" value="Unassembled WGS sequence"/>
</dbReference>
<reference evidence="1 2" key="1">
    <citation type="submission" date="2019-09" db="EMBL/GenBank/DDBJ databases">
        <title>Characterisation of the sponge microbiome using genome-centric metagenomics.</title>
        <authorList>
            <person name="Engelberts J.P."/>
            <person name="Robbins S.J."/>
            <person name="De Goeij J.M."/>
            <person name="Aranda M."/>
            <person name="Bell S.C."/>
            <person name="Webster N.S."/>
        </authorList>
    </citation>
    <scope>NUCLEOTIDE SEQUENCE [LARGE SCALE GENOMIC DNA]</scope>
    <source>
        <strain evidence="1">SB0662_bin_43</strain>
    </source>
</reference>